<dbReference type="AlphaFoldDB" id="A0A554A144"/>
<dbReference type="PANTHER" id="PTHR42924">
    <property type="entry name" value="EXONUCLEASE"/>
    <property type="match status" value="1"/>
</dbReference>
<dbReference type="OrthoDB" id="9804333at2"/>
<dbReference type="InterPro" id="IPR003141">
    <property type="entry name" value="Pol/His_phosphatase_N"/>
</dbReference>
<dbReference type="InterPro" id="IPR016195">
    <property type="entry name" value="Pol/histidinol_Pase-like"/>
</dbReference>
<dbReference type="EMBL" id="VLXZ01000003">
    <property type="protein sequence ID" value="TSB47414.1"/>
    <property type="molecule type" value="Genomic_DNA"/>
</dbReference>
<dbReference type="NCBIfam" id="NF038032">
    <property type="entry name" value="CehA_McbA_metalo"/>
    <property type="match status" value="1"/>
</dbReference>
<accession>A0A554A144</accession>
<dbReference type="GO" id="GO:0004534">
    <property type="term" value="F:5'-3' RNA exonuclease activity"/>
    <property type="evidence" value="ECO:0007669"/>
    <property type="project" value="TreeGrafter"/>
</dbReference>
<dbReference type="SMART" id="SM00481">
    <property type="entry name" value="POLIIIAc"/>
    <property type="match status" value="1"/>
</dbReference>
<keyword evidence="3" id="KW-1185">Reference proteome</keyword>
<organism evidence="2 3">
    <name type="scientific">Alkalicoccobacillus porphyridii</name>
    <dbReference type="NCBI Taxonomy" id="2597270"/>
    <lineage>
        <taxon>Bacteria</taxon>
        <taxon>Bacillati</taxon>
        <taxon>Bacillota</taxon>
        <taxon>Bacilli</taxon>
        <taxon>Bacillales</taxon>
        <taxon>Bacillaceae</taxon>
        <taxon>Alkalicoccobacillus</taxon>
    </lineage>
</organism>
<dbReference type="PANTHER" id="PTHR42924:SF3">
    <property type="entry name" value="POLYMERASE_HISTIDINOL PHOSPHATASE N-TERMINAL DOMAIN-CONTAINING PROTEIN"/>
    <property type="match status" value="1"/>
</dbReference>
<dbReference type="SUPFAM" id="SSF89550">
    <property type="entry name" value="PHP domain-like"/>
    <property type="match status" value="1"/>
</dbReference>
<protein>
    <recommendedName>
        <fullName evidence="1">Polymerase/histidinol phosphatase N-terminal domain-containing protein</fullName>
    </recommendedName>
</protein>
<gene>
    <name evidence="2" type="ORF">FN960_06675</name>
</gene>
<evidence type="ECO:0000313" key="2">
    <source>
        <dbReference type="EMBL" id="TSB47414.1"/>
    </source>
</evidence>
<dbReference type="InterPro" id="IPR052018">
    <property type="entry name" value="PHP_domain"/>
</dbReference>
<dbReference type="Gene3D" id="3.20.20.140">
    <property type="entry name" value="Metal-dependent hydrolases"/>
    <property type="match status" value="1"/>
</dbReference>
<reference evidence="2 3" key="1">
    <citation type="submission" date="2019-07" db="EMBL/GenBank/DDBJ databases">
        <authorList>
            <person name="Park Y.J."/>
            <person name="Jeong S.E."/>
            <person name="Jung H.S."/>
        </authorList>
    </citation>
    <scope>NUCLEOTIDE SEQUENCE [LARGE SCALE GENOMIC DNA]</scope>
    <source>
        <strain evidence="3">P16(2019)</strain>
    </source>
</reference>
<dbReference type="Proteomes" id="UP000318521">
    <property type="component" value="Unassembled WGS sequence"/>
</dbReference>
<evidence type="ECO:0000313" key="3">
    <source>
        <dbReference type="Proteomes" id="UP000318521"/>
    </source>
</evidence>
<feature type="domain" description="Polymerase/histidinol phosphatase N-terminal" evidence="1">
    <location>
        <begin position="154"/>
        <end position="214"/>
    </location>
</feature>
<dbReference type="GO" id="GO:0035312">
    <property type="term" value="F:5'-3' DNA exonuclease activity"/>
    <property type="evidence" value="ECO:0007669"/>
    <property type="project" value="TreeGrafter"/>
</dbReference>
<dbReference type="RefSeq" id="WP_143847913.1">
    <property type="nucleotide sequence ID" value="NZ_VLXZ01000003.1"/>
</dbReference>
<name>A0A554A144_9BACI</name>
<comment type="caution">
    <text evidence="2">The sequence shown here is derived from an EMBL/GenBank/DDBJ whole genome shotgun (WGS) entry which is preliminary data.</text>
</comment>
<sequence>MLNQWISVKMTAENTASFSIPFEWEQGAASHLMIHVNMLQEVWLQYQIIDANQEVRAQFVSGKTIQPVVVSHTSQSTSPNTISGPLPKGDWTLQVQVAGKEIAHTEVATIKLIETNEASKAEYGVSWTKDNGQFLLEQFPWSKASEQTKRWYKGDFHTHTIASDGQMTREENLISAKAQGLDFFVATDHNLVPTSWCASEQIRVIPGIEITAKAGHFNILGAKEYPFVDFDVAAMETEGGMNAILNKSREAGSLNSINHPFLTIWKWLFKDTPLELIDTFEIWNDPTYIDNAQATEHALEAWDLLTNDGWRLTGIGGSDSHLRPEDHYPESEQPSLIGDPGTFVWSESNSAEALLRNVKKGHVFVTRENLQIDFDAEGQRAGSQLTTAVGIARVTLDSDEPLVIQWVEKGEVIRESSGIKDTFEFQWDEHTYSWLRLTIRKQDGTLVGFTNPVYFGERTPSLHTWGDVLERLG</sequence>
<evidence type="ECO:0000259" key="1">
    <source>
        <dbReference type="SMART" id="SM00481"/>
    </source>
</evidence>
<proteinExistence type="predicted"/>